<sequence>MKHGLDLGGTIGGSLIWEAPIRIFHSSHVVEAEIGSYSYVSPRTEIHHATIGRYCSIGDNVSLRGSAHPKEWLSSHPFPYTNLYPDTRKYEPPLTFEGYGRRTHVGHDVWIGSRAIVLPGVTIGTGAIIGAGAVVTKDVPAYAVAAGNPARVVKHRFDAPLIERLLQSEWWNYDLPRYLEQHQDVPLDNPERMLDFLARNGSDIPRIEAKRKSYLREKNKIVIRTIQAPGT</sequence>
<evidence type="ECO:0000256" key="1">
    <source>
        <dbReference type="ARBA" id="ARBA00007274"/>
    </source>
</evidence>
<dbReference type="PROSITE" id="PS00101">
    <property type="entry name" value="HEXAPEP_TRANSFERASES"/>
    <property type="match status" value="1"/>
</dbReference>
<gene>
    <name evidence="5" type="ORF">GGR34_003632</name>
</gene>
<dbReference type="RefSeq" id="WP_210278774.1">
    <property type="nucleotide sequence ID" value="NZ_JACIDC010000017.1"/>
</dbReference>
<dbReference type="EMBL" id="JACIDC010000017">
    <property type="protein sequence ID" value="MBB4041948.1"/>
    <property type="molecule type" value="Genomic_DNA"/>
</dbReference>
<dbReference type="Gene3D" id="2.160.10.10">
    <property type="entry name" value="Hexapeptide repeat proteins"/>
    <property type="match status" value="1"/>
</dbReference>
<dbReference type="SUPFAM" id="SSF51161">
    <property type="entry name" value="Trimeric LpxA-like enzymes"/>
    <property type="match status" value="1"/>
</dbReference>
<evidence type="ECO:0000256" key="4">
    <source>
        <dbReference type="ARBA" id="ARBA00023315"/>
    </source>
</evidence>
<evidence type="ECO:0000313" key="5">
    <source>
        <dbReference type="EMBL" id="MBB4041948.1"/>
    </source>
</evidence>
<dbReference type="InterPro" id="IPR050179">
    <property type="entry name" value="Trans_hexapeptide_repeat"/>
</dbReference>
<dbReference type="Pfam" id="PF00132">
    <property type="entry name" value="Hexapep"/>
    <property type="match status" value="1"/>
</dbReference>
<organism evidence="5 6">
    <name type="scientific">Microvirga flocculans</name>
    <dbReference type="NCBI Taxonomy" id="217168"/>
    <lineage>
        <taxon>Bacteria</taxon>
        <taxon>Pseudomonadati</taxon>
        <taxon>Pseudomonadota</taxon>
        <taxon>Alphaproteobacteria</taxon>
        <taxon>Hyphomicrobiales</taxon>
        <taxon>Methylobacteriaceae</taxon>
        <taxon>Microvirga</taxon>
    </lineage>
</organism>
<dbReference type="GO" id="GO:0016746">
    <property type="term" value="F:acyltransferase activity"/>
    <property type="evidence" value="ECO:0007669"/>
    <property type="project" value="UniProtKB-KW"/>
</dbReference>
<dbReference type="AlphaFoldDB" id="A0A7W6II94"/>
<dbReference type="PANTHER" id="PTHR43300:SF11">
    <property type="entry name" value="ACETYLTRANSFERASE RV3034C-RELATED"/>
    <property type="match status" value="1"/>
</dbReference>
<protein>
    <submittedName>
        <fullName evidence="5">Acetyltransferase-like isoleucine patch superfamily enzyme</fullName>
    </submittedName>
</protein>
<comment type="caution">
    <text evidence="5">The sequence shown here is derived from an EMBL/GenBank/DDBJ whole genome shotgun (WGS) entry which is preliminary data.</text>
</comment>
<dbReference type="PANTHER" id="PTHR43300">
    <property type="entry name" value="ACETYLTRANSFERASE"/>
    <property type="match status" value="1"/>
</dbReference>
<keyword evidence="3" id="KW-0677">Repeat</keyword>
<dbReference type="InterPro" id="IPR018357">
    <property type="entry name" value="Hexapep_transf_CS"/>
</dbReference>
<reference evidence="5 6" key="1">
    <citation type="submission" date="2020-08" db="EMBL/GenBank/DDBJ databases">
        <title>Genomic Encyclopedia of Type Strains, Phase IV (KMG-IV): sequencing the most valuable type-strain genomes for metagenomic binning, comparative biology and taxonomic classification.</title>
        <authorList>
            <person name="Goeker M."/>
        </authorList>
    </citation>
    <scope>NUCLEOTIDE SEQUENCE [LARGE SCALE GENOMIC DNA]</scope>
    <source>
        <strain evidence="5 6">DSM 15743</strain>
    </source>
</reference>
<evidence type="ECO:0000256" key="2">
    <source>
        <dbReference type="ARBA" id="ARBA00022679"/>
    </source>
</evidence>
<comment type="similarity">
    <text evidence="1">Belongs to the transferase hexapeptide repeat family.</text>
</comment>
<evidence type="ECO:0000313" key="6">
    <source>
        <dbReference type="Proteomes" id="UP000519439"/>
    </source>
</evidence>
<keyword evidence="4" id="KW-0012">Acyltransferase</keyword>
<name>A0A7W6II94_9HYPH</name>
<keyword evidence="2 5" id="KW-0808">Transferase</keyword>
<keyword evidence="6" id="KW-1185">Reference proteome</keyword>
<accession>A0A7W6II94</accession>
<dbReference type="Proteomes" id="UP000519439">
    <property type="component" value="Unassembled WGS sequence"/>
</dbReference>
<proteinExistence type="inferred from homology"/>
<evidence type="ECO:0000256" key="3">
    <source>
        <dbReference type="ARBA" id="ARBA00022737"/>
    </source>
</evidence>
<dbReference type="InterPro" id="IPR001451">
    <property type="entry name" value="Hexapep"/>
</dbReference>
<dbReference type="CDD" id="cd03349">
    <property type="entry name" value="LbH_XAT"/>
    <property type="match status" value="1"/>
</dbReference>
<dbReference type="InterPro" id="IPR011004">
    <property type="entry name" value="Trimer_LpxA-like_sf"/>
</dbReference>